<sequence length="74" mass="8623">MRHVEHRIDNEDATPIRLSPRRIPIQYQHQFNQMAGDMLNKLSAPPWTSPVVLVKKPDDSLRLCVDYQLSKKAK</sequence>
<dbReference type="OrthoDB" id="6144019at2759"/>
<dbReference type="Gene3D" id="3.10.10.10">
    <property type="entry name" value="HIV Type 1 Reverse Transcriptase, subunit A, domain 1"/>
    <property type="match status" value="1"/>
</dbReference>
<name>A0A075A1D5_OPIVI</name>
<organism evidence="1 2">
    <name type="scientific">Opisthorchis viverrini</name>
    <name type="common">Southeast Asian liver fluke</name>
    <dbReference type="NCBI Taxonomy" id="6198"/>
    <lineage>
        <taxon>Eukaryota</taxon>
        <taxon>Metazoa</taxon>
        <taxon>Spiralia</taxon>
        <taxon>Lophotrochozoa</taxon>
        <taxon>Platyhelminthes</taxon>
        <taxon>Trematoda</taxon>
        <taxon>Digenea</taxon>
        <taxon>Opisthorchiida</taxon>
        <taxon>Opisthorchiata</taxon>
        <taxon>Opisthorchiidae</taxon>
        <taxon>Opisthorchis</taxon>
    </lineage>
</organism>
<dbReference type="AlphaFoldDB" id="A0A075A1D5"/>
<dbReference type="Proteomes" id="UP000054324">
    <property type="component" value="Unassembled WGS sequence"/>
</dbReference>
<dbReference type="SUPFAM" id="SSF56672">
    <property type="entry name" value="DNA/RNA polymerases"/>
    <property type="match status" value="1"/>
</dbReference>
<evidence type="ECO:0008006" key="3">
    <source>
        <dbReference type="Google" id="ProtNLM"/>
    </source>
</evidence>
<proteinExistence type="predicted"/>
<dbReference type="STRING" id="6198.A0A075A1D5"/>
<dbReference type="EMBL" id="KL596624">
    <property type="protein sequence ID" value="KER33548.1"/>
    <property type="molecule type" value="Genomic_DNA"/>
</dbReference>
<dbReference type="RefSeq" id="XP_009162747.1">
    <property type="nucleotide sequence ID" value="XM_009164483.1"/>
</dbReference>
<gene>
    <name evidence="1" type="ORF">T265_00655</name>
</gene>
<keyword evidence="2" id="KW-1185">Reference proteome</keyword>
<dbReference type="GeneID" id="20314843"/>
<accession>A0A075A1D5</accession>
<dbReference type="KEGG" id="ovi:T265_00655"/>
<protein>
    <recommendedName>
        <fullName evidence="3">Reverse transcriptase domain-containing protein</fullName>
    </recommendedName>
</protein>
<reference evidence="1 2" key="1">
    <citation type="submission" date="2013-11" db="EMBL/GenBank/DDBJ databases">
        <title>Opisthorchis viverrini - life in the bile duct.</title>
        <authorList>
            <person name="Young N.D."/>
            <person name="Nagarajan N."/>
            <person name="Lin S.J."/>
            <person name="Korhonen P.K."/>
            <person name="Jex A.R."/>
            <person name="Hall R.S."/>
            <person name="Safavi-Hemami H."/>
            <person name="Kaewkong W."/>
            <person name="Bertrand D."/>
            <person name="Gao S."/>
            <person name="Seet Q."/>
            <person name="Wongkham S."/>
            <person name="Teh B.T."/>
            <person name="Wongkham C."/>
            <person name="Intapan P.M."/>
            <person name="Maleewong W."/>
            <person name="Yang X."/>
            <person name="Hu M."/>
            <person name="Wang Z."/>
            <person name="Hofmann A."/>
            <person name="Sternberg P.W."/>
            <person name="Tan P."/>
            <person name="Wang J."/>
            <person name="Gasser R.B."/>
        </authorList>
    </citation>
    <scope>NUCLEOTIDE SEQUENCE [LARGE SCALE GENOMIC DNA]</scope>
</reference>
<evidence type="ECO:0000313" key="1">
    <source>
        <dbReference type="EMBL" id="KER33548.1"/>
    </source>
</evidence>
<dbReference type="CTD" id="20314843"/>
<evidence type="ECO:0000313" key="2">
    <source>
        <dbReference type="Proteomes" id="UP000054324"/>
    </source>
</evidence>
<dbReference type="InterPro" id="IPR043502">
    <property type="entry name" value="DNA/RNA_pol_sf"/>
</dbReference>